<reference evidence="2 3" key="1">
    <citation type="submission" date="2022-11" db="EMBL/GenBank/DDBJ databases">
        <title>Whole genome sequence of Eschrichtius robustus ER-17-0199.</title>
        <authorList>
            <person name="Bruniche-Olsen A."/>
            <person name="Black A.N."/>
            <person name="Fields C.J."/>
            <person name="Walden K."/>
            <person name="Dewoody J.A."/>
        </authorList>
    </citation>
    <scope>NUCLEOTIDE SEQUENCE [LARGE SCALE GENOMIC DNA]</scope>
    <source>
        <strain evidence="2">ER-17-0199</strain>
        <tissue evidence="2">Blubber</tissue>
    </source>
</reference>
<protein>
    <submittedName>
        <fullName evidence="2">Uncharacterized protein</fullName>
    </submittedName>
</protein>
<proteinExistence type="predicted"/>
<dbReference type="GO" id="GO:0004852">
    <property type="term" value="F:uroporphyrinogen-III synthase activity"/>
    <property type="evidence" value="ECO:0007669"/>
    <property type="project" value="InterPro"/>
</dbReference>
<feature type="region of interest" description="Disordered" evidence="1">
    <location>
        <begin position="1"/>
        <end position="20"/>
    </location>
</feature>
<dbReference type="Gene3D" id="3.40.50.10090">
    <property type="match status" value="1"/>
</dbReference>
<dbReference type="AlphaFoldDB" id="A0AB34HMF4"/>
<sequence length="225" mass="22655">MLPIKDSGPSTPGPINVHPVTGHLPRGTVLDTWAQSQGGFMGLVCPALPTGLPGHCYGGLIFTSPRAVEAVELCLEKDNKTEASTSGKGHVLGAFSVTMVMAWLCGGVPSDRPSVLPGGGVSHAVSTALQSEACGSVSQGGDARGRERLGPHAAHPQPSGSWPGGREASLQLVFAAAAAAVSCLLTAGAQAPNASRPIRAPPEAETVAPRPPPGLTSNLTLVTAL</sequence>
<feature type="region of interest" description="Disordered" evidence="1">
    <location>
        <begin position="192"/>
        <end position="219"/>
    </location>
</feature>
<feature type="region of interest" description="Disordered" evidence="1">
    <location>
        <begin position="134"/>
        <end position="165"/>
    </location>
</feature>
<keyword evidence="3" id="KW-1185">Reference proteome</keyword>
<accession>A0AB34HMF4</accession>
<gene>
    <name evidence="2" type="ORF">J1605_003452</name>
</gene>
<evidence type="ECO:0000313" key="2">
    <source>
        <dbReference type="EMBL" id="KAJ8794042.1"/>
    </source>
</evidence>
<name>A0AB34HMF4_ESCRO</name>
<evidence type="ECO:0000313" key="3">
    <source>
        <dbReference type="Proteomes" id="UP001159641"/>
    </source>
</evidence>
<evidence type="ECO:0000256" key="1">
    <source>
        <dbReference type="SAM" id="MobiDB-lite"/>
    </source>
</evidence>
<dbReference type="InterPro" id="IPR036108">
    <property type="entry name" value="4pyrrol_syn_uPrphyn_synt_sf"/>
</dbReference>
<comment type="caution">
    <text evidence="2">The sequence shown here is derived from an EMBL/GenBank/DDBJ whole genome shotgun (WGS) entry which is preliminary data.</text>
</comment>
<dbReference type="GO" id="GO:0033014">
    <property type="term" value="P:tetrapyrrole biosynthetic process"/>
    <property type="evidence" value="ECO:0007669"/>
    <property type="project" value="InterPro"/>
</dbReference>
<organism evidence="2 3">
    <name type="scientific">Eschrichtius robustus</name>
    <name type="common">California gray whale</name>
    <name type="synonym">Eschrichtius gibbosus</name>
    <dbReference type="NCBI Taxonomy" id="9764"/>
    <lineage>
        <taxon>Eukaryota</taxon>
        <taxon>Metazoa</taxon>
        <taxon>Chordata</taxon>
        <taxon>Craniata</taxon>
        <taxon>Vertebrata</taxon>
        <taxon>Euteleostomi</taxon>
        <taxon>Mammalia</taxon>
        <taxon>Eutheria</taxon>
        <taxon>Laurasiatheria</taxon>
        <taxon>Artiodactyla</taxon>
        <taxon>Whippomorpha</taxon>
        <taxon>Cetacea</taxon>
        <taxon>Mysticeti</taxon>
        <taxon>Eschrichtiidae</taxon>
        <taxon>Eschrichtius</taxon>
    </lineage>
</organism>
<dbReference type="Proteomes" id="UP001159641">
    <property type="component" value="Unassembled WGS sequence"/>
</dbReference>
<dbReference type="EMBL" id="JAIQCJ010000892">
    <property type="protein sequence ID" value="KAJ8794042.1"/>
    <property type="molecule type" value="Genomic_DNA"/>
</dbReference>